<dbReference type="Pfam" id="PF01835">
    <property type="entry name" value="MG2"/>
    <property type="match status" value="1"/>
</dbReference>
<dbReference type="Gene3D" id="6.20.50.160">
    <property type="match status" value="1"/>
</dbReference>
<dbReference type="InterPro" id="IPR011626">
    <property type="entry name" value="Alpha-macroglobulin_TED"/>
</dbReference>
<dbReference type="Pfam" id="PF07677">
    <property type="entry name" value="A2M_recep"/>
    <property type="match status" value="1"/>
</dbReference>
<reference evidence="8" key="2">
    <citation type="submission" date="2011-01" db="EMBL/GenBank/DDBJ databases">
        <authorList>
            <person name="Zhou Z.C."/>
            <person name="Chen Z."/>
            <person name="Sun D.P."/>
        </authorList>
    </citation>
    <scope>NUCLEOTIDE SEQUENCE</scope>
</reference>
<evidence type="ECO:0000256" key="6">
    <source>
        <dbReference type="ARBA" id="ARBA00023180"/>
    </source>
</evidence>
<dbReference type="Pfam" id="PF17791">
    <property type="entry name" value="MG3"/>
    <property type="match status" value="1"/>
</dbReference>
<keyword evidence="3" id="KW-0732">Signal</keyword>
<evidence type="ECO:0000256" key="4">
    <source>
        <dbReference type="ARBA" id="ARBA00022966"/>
    </source>
</evidence>
<evidence type="ECO:0000256" key="2">
    <source>
        <dbReference type="ARBA" id="ARBA00022525"/>
    </source>
</evidence>
<dbReference type="Pfam" id="PF07678">
    <property type="entry name" value="TED_complement"/>
    <property type="match status" value="1"/>
</dbReference>
<dbReference type="InterPro" id="IPR001134">
    <property type="entry name" value="Netrin_domain"/>
</dbReference>
<dbReference type="SUPFAM" id="SSF48239">
    <property type="entry name" value="Terpenoid cyclases/Protein prenyltransferases"/>
    <property type="match status" value="1"/>
</dbReference>
<dbReference type="PANTHER" id="PTHR11412">
    <property type="entry name" value="MACROGLOBULIN / COMPLEMENT"/>
    <property type="match status" value="1"/>
</dbReference>
<accession>F1DPK7</accession>
<dbReference type="InterPro" id="IPR013783">
    <property type="entry name" value="Ig-like_fold"/>
</dbReference>
<dbReference type="SMART" id="SM01419">
    <property type="entry name" value="Thiol-ester_cl"/>
    <property type="match status" value="1"/>
</dbReference>
<dbReference type="InterPro" id="IPR008993">
    <property type="entry name" value="TIMP-like_OB-fold"/>
</dbReference>
<dbReference type="Pfam" id="PF01759">
    <property type="entry name" value="NTR"/>
    <property type="match status" value="1"/>
</dbReference>
<dbReference type="InterPro" id="IPR047565">
    <property type="entry name" value="Alpha-macroglob_thiol-ester_cl"/>
</dbReference>
<dbReference type="EMBL" id="HQ874435">
    <property type="protein sequence ID" value="ADW08937.1"/>
    <property type="molecule type" value="mRNA"/>
</dbReference>
<evidence type="ECO:0000313" key="8">
    <source>
        <dbReference type="EMBL" id="ADW08937.1"/>
    </source>
</evidence>
<dbReference type="Gene3D" id="2.60.40.10">
    <property type="entry name" value="Immunoglobulins"/>
    <property type="match status" value="2"/>
</dbReference>
<dbReference type="SMART" id="SM01359">
    <property type="entry name" value="A2M_N_2"/>
    <property type="match status" value="1"/>
</dbReference>
<dbReference type="PANTHER" id="PTHR11412:SF166">
    <property type="entry name" value="NTR DOMAIN-CONTAINING PROTEIN"/>
    <property type="match status" value="1"/>
</dbReference>
<dbReference type="InterPro" id="IPR009048">
    <property type="entry name" value="A-macroglobulin_rcpt-bd"/>
</dbReference>
<keyword evidence="2" id="KW-0964">Secreted</keyword>
<evidence type="ECO:0000256" key="3">
    <source>
        <dbReference type="ARBA" id="ARBA00022729"/>
    </source>
</evidence>
<dbReference type="SMART" id="SM00643">
    <property type="entry name" value="C345C"/>
    <property type="match status" value="1"/>
</dbReference>
<dbReference type="Gene3D" id="2.20.130.20">
    <property type="match status" value="1"/>
</dbReference>
<evidence type="ECO:0000256" key="5">
    <source>
        <dbReference type="ARBA" id="ARBA00023157"/>
    </source>
</evidence>
<dbReference type="GO" id="GO:0004866">
    <property type="term" value="F:endopeptidase inhibitor activity"/>
    <property type="evidence" value="ECO:0007669"/>
    <property type="project" value="InterPro"/>
</dbReference>
<dbReference type="InterPro" id="IPR050473">
    <property type="entry name" value="A2M/Complement_sys"/>
</dbReference>
<name>F1DPK7_STIJA</name>
<feature type="domain" description="NTR" evidence="7">
    <location>
        <begin position="1559"/>
        <end position="1694"/>
    </location>
</feature>
<dbReference type="InterPro" id="IPR040839">
    <property type="entry name" value="MG4"/>
</dbReference>
<dbReference type="InterPro" id="IPR018933">
    <property type="entry name" value="Netrin_module_non-TIMP"/>
</dbReference>
<dbReference type="Pfam" id="PF07703">
    <property type="entry name" value="A2M_BRD"/>
    <property type="match status" value="1"/>
</dbReference>
<sequence length="1695" mass="190066">MALLPRYLFFFALQVFAVYGDILIATVPNLVRAGDNETVLVTIQKDNIGVARSVPVTVSFKNADNSLIAEQTINIEEDGSRVNSKIAHVYVNPENIPDLEAEEGDTRYITVTVACDLLGFSQDKRVLLSLEGGYVFIQTDKPIYTPSKTVKTRIISLNQTLSPRQQQMQLNIRTPQDVVVERKDIALEAVRHGVFTHIFRLPEEPMVGNWSIVLYYGKEMKSNRTVQFEVKEYVLPTFSVEIHPPNYILQTTRFLDIIVNGRYVYNKPVNGHSVLKIGLIDPDGEIEIKETDVQQLLDGVARHNRDINILGDNWFDEYGCSLYLETTVYEEATGHFENASDTSVKIVNSPYIFSRERTVQYFKKGLPFQVKTELTYTNGLPAPLVPVRVVATGKLFDNTLVNLREQHHNINDEEREIRDNTDRQGEVNFNLYVPIGCGEITVNLVTFDQDLIVGGAEEINSNANLTFVLRPYESPGNGNEYLVIRTPDQVFEYGDNLHLDLFLERQRIDIFIHVFVIARGKIIHDGSSSVGNIDGYDIRVTPEMIPSARIVAYFIGENNHIIADSVRIEVRRECLNQVTVGLLDIDKKPFGDNAKPNIPVQFRITAKPGTDVSLIAVDKAVLLLRDFHRLTSKKMFSTMDAQDTGCGPGGGRTSEHIFKNAGVTVMASDGSLNVGDREGIHCVADANSRRRRSLEELLEEFDNDERKIFACSRGHRRLGSGSCNETSERFQRPARKKFPEMTEDVGDELIRIFIACCKKAESDESRERNLGQDFAAFADIDPFDDGSVRFDFPESWAFDLVRVNSNAPVYQRYTLPGSITTWSIQAFGLHENFPMCVIEPTELVVRSDLFIQLLLPYSVKRNEHVEIQAVVFNYGREDVKVAMVLKTPPEICSEGTPNVFSAKKEFTVKATDTFTVTYVVIGVKVGEWPITVGIGSTKGSDGVRKKLNVIAEGIERTFHHSVQLNPQGVDLNRRRRDIRETENCVWDAENAAQLSCLDIALPPTVVPGTESCHISITGSPLGPAMTAVVTGLGHWIRQPTGCGEQTMIRLAPNVYVLKYFLATNSGNEQIEATALSNINSGLVRETTYRHADGSFSAFLSRAGSTWLTAFVAKVFCQASELTAVDAMVPCSAIGWIVSNRQRANGAFYEGLAVIHKEMTGGIEGDTAMTAFTLIAMAECRSICDQGNPAAKNNAISYLEDQLDGLQRPYVIAVVTYALALMNSDRRADANIKLRSHSVHDPAKNSRAWGAGNQQQDGRPFWFQRRPSALSVETTGYALLAQIKLRELTYAAEIANWLSTQQNYGGGFVSTQDTVIALQSLSEFSALTVGGDLNLHCNISGASGFKTIFRLENEDTLLQKTVEVTKENIRDRLFVETQEEGTGTLNVEVKYNENSNDRRELCPFDMVISTRRINTDQDPDEEIRYLVGDELLINIEVSYLGDTNTSMGIIDFGLFTGFTPNKTSCEKVVKENSFVARYEVSDRSVIFYTDYFPIQREGSISFEFLAECKFQVTNIHHAAVRVYDYYDPDEECIQFYAGEGSNVVQTLCNDDECTCISSECPPCFDRPDTDELLIAACVSAQTYVYHLQVTNIREEDGYKVVNATILDPIKRGDERDVHMHDSREFWLSRACRCPDIRIRQYLLIGSNTLEYTKPDGNGAVKGYRYVIDNNSIMTRWRKSFHREVRIPIRDGNSGCN</sequence>
<dbReference type="SUPFAM" id="SSF49410">
    <property type="entry name" value="Alpha-macroglobulin receptor domain"/>
    <property type="match status" value="1"/>
</dbReference>
<proteinExistence type="evidence at transcript level"/>
<dbReference type="Gene3D" id="1.50.10.20">
    <property type="match status" value="1"/>
</dbReference>
<evidence type="ECO:0000256" key="1">
    <source>
        <dbReference type="ARBA" id="ARBA00004613"/>
    </source>
</evidence>
<reference evidence="8" key="1">
    <citation type="journal article" date="2011" name="Fish Shellfish Immunol.">
        <title>Molecular characterization and expression analysis of a complement component 3 in the sea cucumber (Apostichopus japonicus).</title>
        <authorList>
            <person name="Zhou Z."/>
            <person name="Sun D."/>
            <person name="Yang A."/>
            <person name="Dong Y."/>
            <person name="Chen Z."/>
            <person name="Wang X."/>
            <person name="Guan X."/>
            <person name="Jiang B."/>
            <person name="Wang B."/>
        </authorList>
    </citation>
    <scope>NUCLEOTIDE SEQUENCE</scope>
</reference>
<dbReference type="FunFam" id="2.60.40.1930:FF:000001">
    <property type="entry name" value="CD109 isoform 3"/>
    <property type="match status" value="1"/>
</dbReference>
<dbReference type="Gene3D" id="2.60.40.690">
    <property type="entry name" value="Alpha-macroglobulin, receptor-binding domain"/>
    <property type="match status" value="1"/>
</dbReference>
<dbReference type="SMART" id="SM01361">
    <property type="entry name" value="A2M_recep"/>
    <property type="match status" value="1"/>
</dbReference>
<dbReference type="Gene3D" id="2.60.40.1930">
    <property type="match status" value="3"/>
</dbReference>
<dbReference type="InterPro" id="IPR008930">
    <property type="entry name" value="Terpenoid_cyclase/PrenylTrfase"/>
</dbReference>
<dbReference type="Pfam" id="PF17789">
    <property type="entry name" value="MG4"/>
    <property type="match status" value="1"/>
</dbReference>
<evidence type="ECO:0000259" key="7">
    <source>
        <dbReference type="PROSITE" id="PS50189"/>
    </source>
</evidence>
<comment type="subcellular location">
    <subcellularLocation>
        <location evidence="1">Secreted</location>
    </subcellularLocation>
</comment>
<keyword evidence="6" id="KW-0325">Glycoprotein</keyword>
<keyword evidence="5" id="KW-1015">Disulfide bond</keyword>
<dbReference type="Gene3D" id="2.60.40.1940">
    <property type="match status" value="1"/>
</dbReference>
<keyword evidence="4" id="KW-0882">Thioester bond</keyword>
<dbReference type="InterPro" id="IPR002890">
    <property type="entry name" value="MG2"/>
</dbReference>
<dbReference type="SUPFAM" id="SSF50242">
    <property type="entry name" value="TIMP-like"/>
    <property type="match status" value="1"/>
</dbReference>
<dbReference type="GO" id="GO:0005615">
    <property type="term" value="C:extracellular space"/>
    <property type="evidence" value="ECO:0007669"/>
    <property type="project" value="InterPro"/>
</dbReference>
<dbReference type="InterPro" id="IPR019742">
    <property type="entry name" value="MacrogloblnA2_CS"/>
</dbReference>
<dbReference type="InterPro" id="IPR036595">
    <property type="entry name" value="A-macroglobulin_rcpt-bd_sf"/>
</dbReference>
<organism evidence="8">
    <name type="scientific">Stichopus japonicus</name>
    <name type="common">Sea cucumber</name>
    <dbReference type="NCBI Taxonomy" id="307972"/>
    <lineage>
        <taxon>Eukaryota</taxon>
        <taxon>Metazoa</taxon>
        <taxon>Echinodermata</taxon>
        <taxon>Eleutherozoa</taxon>
        <taxon>Echinozoa</taxon>
        <taxon>Holothuroidea</taxon>
        <taxon>Aspidochirotacea</taxon>
        <taxon>Aspidochirotida</taxon>
        <taxon>Stichopodidae</taxon>
        <taxon>Apostichopus</taxon>
    </lineage>
</organism>
<dbReference type="SMART" id="SM01360">
    <property type="entry name" value="A2M"/>
    <property type="match status" value="1"/>
</dbReference>
<dbReference type="Gene3D" id="2.40.50.120">
    <property type="match status" value="1"/>
</dbReference>
<dbReference type="CDD" id="cd02896">
    <property type="entry name" value="complement_C3_C4_C5"/>
    <property type="match status" value="1"/>
</dbReference>
<dbReference type="InterPro" id="IPR011625">
    <property type="entry name" value="A2M_N_BRD"/>
</dbReference>
<dbReference type="PROSITE" id="PS00477">
    <property type="entry name" value="ALPHA_2_MACROGLOBULIN"/>
    <property type="match status" value="1"/>
</dbReference>
<dbReference type="Gene3D" id="2.60.120.1540">
    <property type="match status" value="1"/>
</dbReference>
<dbReference type="Pfam" id="PF00207">
    <property type="entry name" value="A2M"/>
    <property type="match status" value="1"/>
</dbReference>
<dbReference type="PROSITE" id="PS50189">
    <property type="entry name" value="NTR"/>
    <property type="match status" value="1"/>
</dbReference>
<protein>
    <submittedName>
        <fullName evidence="8">Complement component 3-2</fullName>
    </submittedName>
</protein>
<dbReference type="InterPro" id="IPR041555">
    <property type="entry name" value="MG3"/>
</dbReference>
<dbReference type="InterPro" id="IPR001599">
    <property type="entry name" value="Macroglobln_a2"/>
</dbReference>